<reference evidence="1 2" key="1">
    <citation type="journal article" date="2019" name="PLoS Biol.">
        <title>Sex chromosomes control vertical transmission of feminizing Wolbachia symbionts in an isopod.</title>
        <authorList>
            <person name="Becking T."/>
            <person name="Chebbi M.A."/>
            <person name="Giraud I."/>
            <person name="Moumen B."/>
            <person name="Laverre T."/>
            <person name="Caubet Y."/>
            <person name="Peccoud J."/>
            <person name="Gilbert C."/>
            <person name="Cordaux R."/>
        </authorList>
    </citation>
    <scope>NUCLEOTIDE SEQUENCE [LARGE SCALE GENOMIC DNA]</scope>
    <source>
        <strain evidence="1">ANa2</strain>
        <tissue evidence="1">Whole body excluding digestive tract and cuticle</tissue>
    </source>
</reference>
<dbReference type="SUPFAM" id="SSF57889">
    <property type="entry name" value="Cysteine-rich domain"/>
    <property type="match status" value="1"/>
</dbReference>
<dbReference type="EMBL" id="SEYY01000771">
    <property type="protein sequence ID" value="KAB7506504.1"/>
    <property type="molecule type" value="Genomic_DNA"/>
</dbReference>
<proteinExistence type="predicted"/>
<name>A0A5N5TK13_9CRUS</name>
<feature type="non-terminal residue" evidence="1">
    <location>
        <position position="1"/>
    </location>
</feature>
<dbReference type="AlphaFoldDB" id="A0A5N5TK13"/>
<evidence type="ECO:0008006" key="3">
    <source>
        <dbReference type="Google" id="ProtNLM"/>
    </source>
</evidence>
<gene>
    <name evidence="1" type="ORF">Anas_03616</name>
</gene>
<keyword evidence="2" id="KW-1185">Reference proteome</keyword>
<evidence type="ECO:0000313" key="1">
    <source>
        <dbReference type="EMBL" id="KAB7506504.1"/>
    </source>
</evidence>
<dbReference type="OrthoDB" id="196165at2759"/>
<evidence type="ECO:0000313" key="2">
    <source>
        <dbReference type="Proteomes" id="UP000326759"/>
    </source>
</evidence>
<accession>A0A5N5TK13</accession>
<comment type="caution">
    <text evidence="1">The sequence shown here is derived from an EMBL/GenBank/DDBJ whole genome shotgun (WGS) entry which is preliminary data.</text>
</comment>
<dbReference type="Proteomes" id="UP000326759">
    <property type="component" value="Unassembled WGS sequence"/>
</dbReference>
<dbReference type="Gene3D" id="3.30.60.20">
    <property type="match status" value="1"/>
</dbReference>
<organism evidence="1 2">
    <name type="scientific">Armadillidium nasatum</name>
    <dbReference type="NCBI Taxonomy" id="96803"/>
    <lineage>
        <taxon>Eukaryota</taxon>
        <taxon>Metazoa</taxon>
        <taxon>Ecdysozoa</taxon>
        <taxon>Arthropoda</taxon>
        <taxon>Crustacea</taxon>
        <taxon>Multicrustacea</taxon>
        <taxon>Malacostraca</taxon>
        <taxon>Eumalacostraca</taxon>
        <taxon>Peracarida</taxon>
        <taxon>Isopoda</taxon>
        <taxon>Oniscidea</taxon>
        <taxon>Crinocheta</taxon>
        <taxon>Armadillidiidae</taxon>
        <taxon>Armadillidium</taxon>
    </lineage>
</organism>
<sequence length="75" mass="8772">EMDCIVTQMIQVADYLGWDVTELRPNIKEDGQHLWHLKHFSRPAYCNLCLNMLTGLGKKGLSCICKYYRILKLKN</sequence>
<protein>
    <recommendedName>
        <fullName evidence="3">Phorbol-ester/DAG-type domain-containing protein</fullName>
    </recommendedName>
</protein>
<dbReference type="InterPro" id="IPR046349">
    <property type="entry name" value="C1-like_sf"/>
</dbReference>